<keyword evidence="8 15" id="KW-0547">Nucleotide-binding</keyword>
<dbReference type="OrthoDB" id="9803667at2"/>
<evidence type="ECO:0000256" key="15">
    <source>
        <dbReference type="PIRNR" id="PIRNR004491"/>
    </source>
</evidence>
<evidence type="ECO:0000256" key="6">
    <source>
        <dbReference type="ARBA" id="ARBA00022679"/>
    </source>
</evidence>
<sequence>MQRWRGYDAAPGGWGRSVVTIGVFDGVHKGHQATIGHAVTRARELGVQSVVVTFDPHPAEVVRPGSHPAVLTEPARKAELIEALGVDVLCVVPFTPEFSRLPAEQFVHDVLVEHLHAALVVVGSNFRFGHRAAGDVALLETLGRTFGFGVEGGPLVAEDGTVFSSTYIRSCVDAGDVGAAAAALGRPHRLEGVVVRGDQRGRELGFPTANLLCHRYAAVPADGVYAARLIRRGQREPLMAAVSVGTNPTFSGRERRVEAYALDFDGDLYGERLALDFVAHLRGQIRYDSIEPLIAQMKQDVERTRRALG</sequence>
<dbReference type="PANTHER" id="PTHR22749:SF6">
    <property type="entry name" value="RIBOFLAVIN KINASE"/>
    <property type="match status" value="1"/>
</dbReference>
<dbReference type="Proteomes" id="UP000185124">
    <property type="component" value="Unassembled WGS sequence"/>
</dbReference>
<comment type="pathway">
    <text evidence="3 15">Cofactor biosynthesis; FMN biosynthesis; FMN from riboflavin (ATP route): step 1/1.</text>
</comment>
<dbReference type="EC" id="2.7.1.26" evidence="15"/>
<comment type="catalytic activity">
    <reaction evidence="14 15">
        <text>FMN + ATP + H(+) = FAD + diphosphate</text>
        <dbReference type="Rhea" id="RHEA:17237"/>
        <dbReference type="ChEBI" id="CHEBI:15378"/>
        <dbReference type="ChEBI" id="CHEBI:30616"/>
        <dbReference type="ChEBI" id="CHEBI:33019"/>
        <dbReference type="ChEBI" id="CHEBI:57692"/>
        <dbReference type="ChEBI" id="CHEBI:58210"/>
        <dbReference type="EC" id="2.7.7.2"/>
    </reaction>
</comment>
<evidence type="ECO:0000313" key="17">
    <source>
        <dbReference type="EMBL" id="SIN38669.1"/>
    </source>
</evidence>
<dbReference type="PANTHER" id="PTHR22749">
    <property type="entry name" value="RIBOFLAVIN KINASE/FMN ADENYLYLTRANSFERASE"/>
    <property type="match status" value="1"/>
</dbReference>
<evidence type="ECO:0000256" key="7">
    <source>
        <dbReference type="ARBA" id="ARBA00022695"/>
    </source>
</evidence>
<keyword evidence="9 15" id="KW-0418">Kinase</keyword>
<dbReference type="FunFam" id="2.40.30.30:FF:000003">
    <property type="entry name" value="Riboflavin biosynthesis protein"/>
    <property type="match status" value="1"/>
</dbReference>
<dbReference type="EMBL" id="FSQT01000002">
    <property type="protein sequence ID" value="SIN38669.1"/>
    <property type="molecule type" value="Genomic_DNA"/>
</dbReference>
<keyword evidence="5 15" id="KW-0288">FMN</keyword>
<dbReference type="Pfam" id="PF06574">
    <property type="entry name" value="FAD_syn"/>
    <property type="match status" value="1"/>
</dbReference>
<gene>
    <name evidence="17" type="ORF">SAMN04489832_6324</name>
</gene>
<name>A0A1N6AX71_9ACTN</name>
<evidence type="ECO:0000256" key="8">
    <source>
        <dbReference type="ARBA" id="ARBA00022741"/>
    </source>
</evidence>
<dbReference type="GO" id="GO:0003919">
    <property type="term" value="F:FMN adenylyltransferase activity"/>
    <property type="evidence" value="ECO:0007669"/>
    <property type="project" value="UniProtKB-UniRule"/>
</dbReference>
<keyword evidence="7 15" id="KW-0548">Nucleotidyltransferase</keyword>
<comment type="pathway">
    <text evidence="2 15">Cofactor biosynthesis; FAD biosynthesis; FAD from FMN: step 1/1.</text>
</comment>
<dbReference type="InterPro" id="IPR014729">
    <property type="entry name" value="Rossmann-like_a/b/a_fold"/>
</dbReference>
<evidence type="ECO:0000313" key="18">
    <source>
        <dbReference type="Proteomes" id="UP000185124"/>
    </source>
</evidence>
<dbReference type="GO" id="GO:0008531">
    <property type="term" value="F:riboflavin kinase activity"/>
    <property type="evidence" value="ECO:0007669"/>
    <property type="project" value="UniProtKB-UniRule"/>
</dbReference>
<dbReference type="FunFam" id="3.40.50.620:FF:000021">
    <property type="entry name" value="Riboflavin biosynthesis protein"/>
    <property type="match status" value="1"/>
</dbReference>
<evidence type="ECO:0000256" key="2">
    <source>
        <dbReference type="ARBA" id="ARBA00004726"/>
    </source>
</evidence>
<reference evidence="18" key="1">
    <citation type="submission" date="2016-12" db="EMBL/GenBank/DDBJ databases">
        <authorList>
            <person name="Varghese N."/>
            <person name="Submissions S."/>
        </authorList>
    </citation>
    <scope>NUCLEOTIDE SEQUENCE [LARGE SCALE GENOMIC DNA]</scope>
    <source>
        <strain evidence="18">DSM 45599</strain>
    </source>
</reference>
<dbReference type="SUPFAM" id="SSF82114">
    <property type="entry name" value="Riboflavin kinase-like"/>
    <property type="match status" value="1"/>
</dbReference>
<dbReference type="InterPro" id="IPR002606">
    <property type="entry name" value="Riboflavin_kinase_bac"/>
</dbReference>
<keyword evidence="11 15" id="KW-0067">ATP-binding</keyword>
<dbReference type="STRING" id="709881.SAMN04489832_6324"/>
<dbReference type="NCBIfam" id="TIGR00083">
    <property type="entry name" value="ribF"/>
    <property type="match status" value="1"/>
</dbReference>
<dbReference type="SMART" id="SM00904">
    <property type="entry name" value="Flavokinase"/>
    <property type="match status" value="1"/>
</dbReference>
<keyword evidence="4 15" id="KW-0285">Flavoprotein</keyword>
<dbReference type="PIRSF" id="PIRSF004491">
    <property type="entry name" value="FAD_Synth"/>
    <property type="match status" value="1"/>
</dbReference>
<dbReference type="CDD" id="cd02064">
    <property type="entry name" value="FAD_synthetase_N"/>
    <property type="match status" value="1"/>
</dbReference>
<proteinExistence type="inferred from homology"/>
<evidence type="ECO:0000256" key="12">
    <source>
        <dbReference type="ARBA" id="ARBA00023268"/>
    </source>
</evidence>
<organism evidence="17 18">
    <name type="scientific">Micromonospora cremea</name>
    <dbReference type="NCBI Taxonomy" id="709881"/>
    <lineage>
        <taxon>Bacteria</taxon>
        <taxon>Bacillati</taxon>
        <taxon>Actinomycetota</taxon>
        <taxon>Actinomycetes</taxon>
        <taxon>Micromonosporales</taxon>
        <taxon>Micromonosporaceae</taxon>
        <taxon>Micromonospora</taxon>
    </lineage>
</organism>
<evidence type="ECO:0000256" key="4">
    <source>
        <dbReference type="ARBA" id="ARBA00022630"/>
    </source>
</evidence>
<dbReference type="InterPro" id="IPR015865">
    <property type="entry name" value="Riboflavin_kinase_bac/euk"/>
</dbReference>
<dbReference type="Gene3D" id="3.40.50.620">
    <property type="entry name" value="HUPs"/>
    <property type="match status" value="1"/>
</dbReference>
<keyword evidence="10 15" id="KW-0274">FAD</keyword>
<dbReference type="SUPFAM" id="SSF52374">
    <property type="entry name" value="Nucleotidylyl transferase"/>
    <property type="match status" value="1"/>
</dbReference>
<dbReference type="RefSeq" id="WP_074317911.1">
    <property type="nucleotide sequence ID" value="NZ_FSQT01000002.1"/>
</dbReference>
<dbReference type="AlphaFoldDB" id="A0A1N6AX71"/>
<evidence type="ECO:0000256" key="5">
    <source>
        <dbReference type="ARBA" id="ARBA00022643"/>
    </source>
</evidence>
<evidence type="ECO:0000259" key="16">
    <source>
        <dbReference type="SMART" id="SM00904"/>
    </source>
</evidence>
<evidence type="ECO:0000256" key="3">
    <source>
        <dbReference type="ARBA" id="ARBA00005201"/>
    </source>
</evidence>
<dbReference type="GO" id="GO:0005524">
    <property type="term" value="F:ATP binding"/>
    <property type="evidence" value="ECO:0007669"/>
    <property type="project" value="UniProtKB-UniRule"/>
</dbReference>
<evidence type="ECO:0000256" key="10">
    <source>
        <dbReference type="ARBA" id="ARBA00022827"/>
    </source>
</evidence>
<dbReference type="UniPathway" id="UPA00276">
    <property type="reaction ID" value="UER00406"/>
</dbReference>
<dbReference type="GO" id="GO:0009231">
    <property type="term" value="P:riboflavin biosynthetic process"/>
    <property type="evidence" value="ECO:0007669"/>
    <property type="project" value="InterPro"/>
</dbReference>
<dbReference type="EC" id="2.7.7.2" evidence="15"/>
<dbReference type="GO" id="GO:0009398">
    <property type="term" value="P:FMN biosynthetic process"/>
    <property type="evidence" value="ECO:0007669"/>
    <property type="project" value="UniProtKB-UniRule"/>
</dbReference>
<dbReference type="InterPro" id="IPR023468">
    <property type="entry name" value="Riboflavin_kinase"/>
</dbReference>
<evidence type="ECO:0000256" key="14">
    <source>
        <dbReference type="ARBA" id="ARBA00049494"/>
    </source>
</evidence>
<evidence type="ECO:0000256" key="1">
    <source>
        <dbReference type="ARBA" id="ARBA00002121"/>
    </source>
</evidence>
<feature type="domain" description="Riboflavin kinase" evidence="16">
    <location>
        <begin position="183"/>
        <end position="309"/>
    </location>
</feature>
<evidence type="ECO:0000256" key="13">
    <source>
        <dbReference type="ARBA" id="ARBA00047880"/>
    </source>
</evidence>
<keyword evidence="12" id="KW-0511">Multifunctional enzyme</keyword>
<accession>A0A1N6AX71</accession>
<dbReference type="Pfam" id="PF01687">
    <property type="entry name" value="Flavokinase"/>
    <property type="match status" value="1"/>
</dbReference>
<dbReference type="Gene3D" id="2.40.30.30">
    <property type="entry name" value="Riboflavin kinase-like"/>
    <property type="match status" value="1"/>
</dbReference>
<comment type="similarity">
    <text evidence="15">Belongs to the ribF family.</text>
</comment>
<comment type="catalytic activity">
    <reaction evidence="13 15">
        <text>riboflavin + ATP = FMN + ADP + H(+)</text>
        <dbReference type="Rhea" id="RHEA:14357"/>
        <dbReference type="ChEBI" id="CHEBI:15378"/>
        <dbReference type="ChEBI" id="CHEBI:30616"/>
        <dbReference type="ChEBI" id="CHEBI:57986"/>
        <dbReference type="ChEBI" id="CHEBI:58210"/>
        <dbReference type="ChEBI" id="CHEBI:456216"/>
        <dbReference type="EC" id="2.7.1.26"/>
    </reaction>
</comment>
<evidence type="ECO:0000256" key="9">
    <source>
        <dbReference type="ARBA" id="ARBA00022777"/>
    </source>
</evidence>
<protein>
    <recommendedName>
        <fullName evidence="15">Riboflavin biosynthesis protein</fullName>
    </recommendedName>
    <domain>
        <recommendedName>
            <fullName evidence="15">Riboflavin kinase</fullName>
            <ecNumber evidence="15">2.7.1.26</ecNumber>
        </recommendedName>
        <alternativeName>
            <fullName evidence="15">Flavokinase</fullName>
        </alternativeName>
    </domain>
    <domain>
        <recommendedName>
            <fullName evidence="15">FMN adenylyltransferase</fullName>
            <ecNumber evidence="15">2.7.7.2</ecNumber>
        </recommendedName>
        <alternativeName>
            <fullName evidence="15">FAD pyrophosphorylase</fullName>
        </alternativeName>
        <alternativeName>
            <fullName evidence="15">FAD synthase</fullName>
        </alternativeName>
    </domain>
</protein>
<keyword evidence="6 15" id="KW-0808">Transferase</keyword>
<dbReference type="InterPro" id="IPR015864">
    <property type="entry name" value="FAD_synthase"/>
</dbReference>
<dbReference type="UniPathway" id="UPA00277">
    <property type="reaction ID" value="UER00407"/>
</dbReference>
<dbReference type="NCBIfam" id="NF004160">
    <property type="entry name" value="PRK05627.1-3"/>
    <property type="match status" value="1"/>
</dbReference>
<dbReference type="InterPro" id="IPR023465">
    <property type="entry name" value="Riboflavin_kinase_dom_sf"/>
</dbReference>
<comment type="function">
    <text evidence="1">Catalyzes the phosphorylation of riboflavin to FMN followed by the adenylation of FMN to FAD.</text>
</comment>
<dbReference type="GO" id="GO:0006747">
    <property type="term" value="P:FAD biosynthetic process"/>
    <property type="evidence" value="ECO:0007669"/>
    <property type="project" value="UniProtKB-UniRule"/>
</dbReference>
<keyword evidence="18" id="KW-1185">Reference proteome</keyword>
<evidence type="ECO:0000256" key="11">
    <source>
        <dbReference type="ARBA" id="ARBA00022840"/>
    </source>
</evidence>